<comment type="similarity">
    <text evidence="2">Belongs to the XPC family.</text>
</comment>
<dbReference type="SUPFAM" id="SSF54001">
    <property type="entry name" value="Cysteine proteinases"/>
    <property type="match status" value="1"/>
</dbReference>
<feature type="domain" description="Rad4 beta-hairpin" evidence="7">
    <location>
        <begin position="612"/>
        <end position="669"/>
    </location>
</feature>
<dbReference type="Gene3D" id="3.30.70.2460">
    <property type="entry name" value="Rad4, beta-hairpin domain BHD3"/>
    <property type="match status" value="1"/>
</dbReference>
<evidence type="ECO:0000256" key="4">
    <source>
        <dbReference type="ARBA" id="ARBA00023204"/>
    </source>
</evidence>
<feature type="region of interest" description="Disordered" evidence="6">
    <location>
        <begin position="599"/>
        <end position="620"/>
    </location>
</feature>
<dbReference type="InterPro" id="IPR038765">
    <property type="entry name" value="Papain-like_cys_pep_sf"/>
</dbReference>
<feature type="region of interest" description="Disordered" evidence="6">
    <location>
        <begin position="363"/>
        <end position="434"/>
    </location>
</feature>
<comment type="caution">
    <text evidence="10">The sequence shown here is derived from an EMBL/GenBank/DDBJ whole genome shotgun (WGS) entry which is preliminary data.</text>
</comment>
<evidence type="ECO:0000256" key="6">
    <source>
        <dbReference type="SAM" id="MobiDB-lite"/>
    </source>
</evidence>
<dbReference type="PANTHER" id="PTHR12135">
    <property type="entry name" value="DNA REPAIR PROTEIN XP-C / RAD4"/>
    <property type="match status" value="1"/>
</dbReference>
<keyword evidence="3" id="KW-0227">DNA damage</keyword>
<feature type="domain" description="Rad4 beta-hairpin" evidence="9">
    <location>
        <begin position="741"/>
        <end position="815"/>
    </location>
</feature>
<feature type="compositionally biased region" description="Low complexity" evidence="6">
    <location>
        <begin position="966"/>
        <end position="981"/>
    </location>
</feature>
<feature type="compositionally biased region" description="Low complexity" evidence="6">
    <location>
        <begin position="55"/>
        <end position="67"/>
    </location>
</feature>
<organism evidence="10 11">
    <name type="scientific">Cladonia borealis</name>
    <dbReference type="NCBI Taxonomy" id="184061"/>
    <lineage>
        <taxon>Eukaryota</taxon>
        <taxon>Fungi</taxon>
        <taxon>Dikarya</taxon>
        <taxon>Ascomycota</taxon>
        <taxon>Pezizomycotina</taxon>
        <taxon>Lecanoromycetes</taxon>
        <taxon>OSLEUM clade</taxon>
        <taxon>Lecanoromycetidae</taxon>
        <taxon>Lecanorales</taxon>
        <taxon>Lecanorineae</taxon>
        <taxon>Cladoniaceae</taxon>
        <taxon>Cladonia</taxon>
    </lineage>
</organism>
<evidence type="ECO:0000256" key="2">
    <source>
        <dbReference type="ARBA" id="ARBA00009525"/>
    </source>
</evidence>
<evidence type="ECO:0000256" key="3">
    <source>
        <dbReference type="ARBA" id="ARBA00022763"/>
    </source>
</evidence>
<dbReference type="AlphaFoldDB" id="A0AA39QYD0"/>
<dbReference type="SMART" id="SM01030">
    <property type="entry name" value="BHD_1"/>
    <property type="match status" value="1"/>
</dbReference>
<evidence type="ECO:0000313" key="10">
    <source>
        <dbReference type="EMBL" id="KAK0511428.1"/>
    </source>
</evidence>
<feature type="compositionally biased region" description="Basic and acidic residues" evidence="6">
    <location>
        <begin position="924"/>
        <end position="940"/>
    </location>
</feature>
<dbReference type="InterPro" id="IPR036985">
    <property type="entry name" value="Transglutaminase-like_sf"/>
</dbReference>
<dbReference type="Pfam" id="PF10403">
    <property type="entry name" value="BHD_1"/>
    <property type="match status" value="1"/>
</dbReference>
<dbReference type="InterPro" id="IPR042488">
    <property type="entry name" value="Rad4_BHD3_sf"/>
</dbReference>
<dbReference type="EMBL" id="JAFEKC020000013">
    <property type="protein sequence ID" value="KAK0511428.1"/>
    <property type="molecule type" value="Genomic_DNA"/>
</dbReference>
<evidence type="ECO:0000259" key="8">
    <source>
        <dbReference type="SMART" id="SM01031"/>
    </source>
</evidence>
<dbReference type="Gene3D" id="2.20.20.110">
    <property type="entry name" value="Rad4, beta-hairpin domain BHD1"/>
    <property type="match status" value="1"/>
</dbReference>
<keyword evidence="5" id="KW-0539">Nucleus</keyword>
<feature type="compositionally biased region" description="Basic residues" evidence="6">
    <location>
        <begin position="1"/>
        <end position="11"/>
    </location>
</feature>
<dbReference type="Pfam" id="PF03835">
    <property type="entry name" value="Rad4"/>
    <property type="match status" value="1"/>
</dbReference>
<dbReference type="InterPro" id="IPR018326">
    <property type="entry name" value="Rad4_beta-hairpin_dom1"/>
</dbReference>
<evidence type="ECO:0000259" key="7">
    <source>
        <dbReference type="SMART" id="SM01030"/>
    </source>
</evidence>
<evidence type="ECO:0000313" key="11">
    <source>
        <dbReference type="Proteomes" id="UP001166286"/>
    </source>
</evidence>
<dbReference type="Gene3D" id="3.90.260.10">
    <property type="entry name" value="Transglutaminase-like"/>
    <property type="match status" value="1"/>
</dbReference>
<dbReference type="Pfam" id="PF10404">
    <property type="entry name" value="BHD_2"/>
    <property type="match status" value="1"/>
</dbReference>
<dbReference type="GO" id="GO:0005737">
    <property type="term" value="C:cytoplasm"/>
    <property type="evidence" value="ECO:0007669"/>
    <property type="project" value="TreeGrafter"/>
</dbReference>
<comment type="subcellular location">
    <subcellularLocation>
        <location evidence="1">Nucleus</location>
    </subcellularLocation>
</comment>
<sequence length="1100" mass="123392">MPPFIPRKRRLSTPPSDAPTSKSGKKPSLFDTLDKPSPSTSLQDNKSFLDNLNGSESESALSDVSSDQFEDALPTPSPKRRKVVHEEEEDDEVEWEDAVQAGVTPPESTPAAQIEDLELTLDKNTHMVSLTDLLKQKKGPSKLERKIRVGTHCMHVQFLLFHNLVRGGWACDKEAQSILVRQLPAGVKKEIDKWRAASGLSSDIVAEASKAPPRKGRKGNKAAQSERNQRDWGRPAERQERGAPNMSRGDPLIRLLKVLAAYWKKRFTITAPGLRKQGYKSPKAVEEEITSWRNEKHNPEKHGECVRDVQEFRSLAKTCEGSRDVGAQLFTALVRGLGLEARLVASIQPAGFGWSKNEEALTKKKKATDNQALNDGQESDTNKDSEAEVGSAKEDLVAKQKSKSRTPRSVGSKKRSSRGAKDAPIDLSSGSDSVILDSGEDEASVIDVTPSTPRRRPNMNYDKDMPFPIYWTEVISPITNLVHPVDPLVLTPAVITSPEQLCQFESRGAKADKAKQVFAYVIAYSSDGTAKDVTTRYLKRHVWPGRTKGVRLPTEKVPVHNRRGKIKYYEDYDWFKSVMSGYKRTDKMRTVVDDLEEAKELKPVKPEKKDPKPSEDTLQGYKNSAEFVLERHLRREEALRPEAKPVKTFTTGKGDNAKEEPVFRREDVEVCRTGESWHKEGRAIKADEVPMKMVPIRAVTLTRKREVEEAERDTGEKLKQGLYSWDQTDWIIPPPIENGVIPKNAYGNIDCFVPTMVPEGAVHIPLRRTMNICKRLGIDYAEAVTGFEFGNKRAVPVITGVVVAEAHEHAVIDQWEKEEEERRIKEEGKREKVALATWRKWLMGLRIIQRVREEYGQDADAHMKEEMNPFTNQNKKKKGSRADADSQLKQTEEIDSYADEDMGGGFLAEEGGGFLPEGHDEEEIPHKQTELTIEDHDPPLSRDPSPKNPNNDIHHSRPSNLPSQPSKPHSNPNPTPNNSQPKKPKSPPTKSLPLKTGKKRKASISSSISSDLNSTNDLDPNPTTSPPDQPPSSKQSKRTAPRRKAARNSENAVKSHYFDHGSSEEEEGSEESEERVGEKRGREKRKTRGRPRRGRGRGRV</sequence>
<dbReference type="GO" id="GO:0000111">
    <property type="term" value="C:nucleotide-excision repair factor 2 complex"/>
    <property type="evidence" value="ECO:0007669"/>
    <property type="project" value="TreeGrafter"/>
</dbReference>
<feature type="compositionally biased region" description="Basic and acidic residues" evidence="6">
    <location>
        <begin position="880"/>
        <end position="892"/>
    </location>
</feature>
<feature type="compositionally biased region" description="Basic residues" evidence="6">
    <location>
        <begin position="400"/>
        <end position="418"/>
    </location>
</feature>
<dbReference type="GO" id="GO:0006289">
    <property type="term" value="P:nucleotide-excision repair"/>
    <property type="evidence" value="ECO:0007669"/>
    <property type="project" value="InterPro"/>
</dbReference>
<proteinExistence type="inferred from homology"/>
<feature type="compositionally biased region" description="Basic and acidic residues" evidence="6">
    <location>
        <begin position="380"/>
        <end position="398"/>
    </location>
</feature>
<feature type="region of interest" description="Disordered" evidence="6">
    <location>
        <begin position="205"/>
        <end position="248"/>
    </location>
</feature>
<dbReference type="Pfam" id="PF10405">
    <property type="entry name" value="BHD_3"/>
    <property type="match status" value="1"/>
</dbReference>
<feature type="compositionally biased region" description="Polar residues" evidence="6">
    <location>
        <begin position="13"/>
        <end position="22"/>
    </location>
</feature>
<name>A0AA39QYD0_9LECA</name>
<evidence type="ECO:0000256" key="1">
    <source>
        <dbReference type="ARBA" id="ARBA00004123"/>
    </source>
</evidence>
<dbReference type="PANTHER" id="PTHR12135:SF2">
    <property type="entry name" value="DNA REPAIR PROTEIN RAD34"/>
    <property type="match status" value="1"/>
</dbReference>
<feature type="compositionally biased region" description="Basic and acidic residues" evidence="6">
    <location>
        <begin position="227"/>
        <end position="241"/>
    </location>
</feature>
<dbReference type="GO" id="GO:0003684">
    <property type="term" value="F:damaged DNA binding"/>
    <property type="evidence" value="ECO:0007669"/>
    <property type="project" value="InterPro"/>
</dbReference>
<feature type="compositionally biased region" description="Basic residues" evidence="6">
    <location>
        <begin position="1035"/>
        <end position="1046"/>
    </location>
</feature>
<dbReference type="SMART" id="SM01031">
    <property type="entry name" value="BHD_2"/>
    <property type="match status" value="1"/>
</dbReference>
<feature type="region of interest" description="Disordered" evidence="6">
    <location>
        <begin position="865"/>
        <end position="1100"/>
    </location>
</feature>
<keyword evidence="11" id="KW-1185">Reference proteome</keyword>
<feature type="compositionally biased region" description="Polar residues" evidence="6">
    <location>
        <begin position="37"/>
        <end position="54"/>
    </location>
</feature>
<feature type="region of interest" description="Disordered" evidence="6">
    <location>
        <begin position="1"/>
        <end position="111"/>
    </location>
</feature>
<feature type="compositionally biased region" description="Acidic residues" evidence="6">
    <location>
        <begin position="1064"/>
        <end position="1073"/>
    </location>
</feature>
<keyword evidence="4" id="KW-0234">DNA repair</keyword>
<dbReference type="InterPro" id="IPR018328">
    <property type="entry name" value="Rad4_beta-hairpin_dom3"/>
</dbReference>
<reference evidence="10" key="1">
    <citation type="submission" date="2023-03" db="EMBL/GenBank/DDBJ databases">
        <title>Complete genome of Cladonia borealis.</title>
        <authorList>
            <person name="Park H."/>
        </authorList>
    </citation>
    <scope>NUCLEOTIDE SEQUENCE</scope>
    <source>
        <strain evidence="10">ANT050790</strain>
    </source>
</reference>
<feature type="compositionally biased region" description="Basic and acidic residues" evidence="6">
    <location>
        <begin position="599"/>
        <end position="615"/>
    </location>
</feature>
<feature type="compositionally biased region" description="Acidic residues" evidence="6">
    <location>
        <begin position="893"/>
        <end position="902"/>
    </location>
</feature>
<dbReference type="GO" id="GO:0003697">
    <property type="term" value="F:single-stranded DNA binding"/>
    <property type="evidence" value="ECO:0007669"/>
    <property type="project" value="TreeGrafter"/>
</dbReference>
<dbReference type="InterPro" id="IPR018327">
    <property type="entry name" value="BHD_2"/>
</dbReference>
<dbReference type="FunFam" id="3.30.70.2460:FF:000001">
    <property type="entry name" value="DNA repair protein Rad4 family"/>
    <property type="match status" value="1"/>
</dbReference>
<dbReference type="InterPro" id="IPR004583">
    <property type="entry name" value="DNA_repair_Rad4"/>
</dbReference>
<feature type="compositionally biased region" description="Basic residues" evidence="6">
    <location>
        <begin position="1082"/>
        <end position="1100"/>
    </location>
</feature>
<feature type="compositionally biased region" description="Gly residues" evidence="6">
    <location>
        <begin position="903"/>
        <end position="915"/>
    </location>
</feature>
<dbReference type="SMART" id="SM01032">
    <property type="entry name" value="BHD_3"/>
    <property type="match status" value="1"/>
</dbReference>
<gene>
    <name evidence="10" type="ORF">JMJ35_006001</name>
</gene>
<feature type="compositionally biased region" description="Acidic residues" evidence="6">
    <location>
        <begin position="86"/>
        <end position="97"/>
    </location>
</feature>
<dbReference type="Proteomes" id="UP001166286">
    <property type="component" value="Unassembled WGS sequence"/>
</dbReference>
<evidence type="ECO:0000256" key="5">
    <source>
        <dbReference type="ARBA" id="ARBA00023242"/>
    </source>
</evidence>
<accession>A0AA39QYD0</accession>
<feature type="domain" description="Rad4 beta-hairpin" evidence="8">
    <location>
        <begin position="671"/>
        <end position="734"/>
    </location>
</feature>
<dbReference type="InterPro" id="IPR018325">
    <property type="entry name" value="Rad4/PNGase_transGLS-fold"/>
</dbReference>
<protein>
    <submittedName>
        <fullName evidence="10">Uncharacterized protein</fullName>
    </submittedName>
</protein>
<dbReference type="GO" id="GO:0071942">
    <property type="term" value="C:XPC complex"/>
    <property type="evidence" value="ECO:0007669"/>
    <property type="project" value="TreeGrafter"/>
</dbReference>
<dbReference type="GO" id="GO:0006298">
    <property type="term" value="P:mismatch repair"/>
    <property type="evidence" value="ECO:0007669"/>
    <property type="project" value="TreeGrafter"/>
</dbReference>
<evidence type="ECO:0000259" key="9">
    <source>
        <dbReference type="SMART" id="SM01032"/>
    </source>
</evidence>